<reference evidence="3" key="3">
    <citation type="submission" date="2025-09" db="UniProtKB">
        <authorList>
            <consortium name="Ensembl"/>
        </authorList>
    </citation>
    <scope>IDENTIFICATION</scope>
</reference>
<evidence type="ECO:0000313" key="4">
    <source>
        <dbReference type="Proteomes" id="UP000001646"/>
    </source>
</evidence>
<dbReference type="HOGENOM" id="CLU_049894_8_4_1"/>
<dbReference type="Bgee" id="ENSACAG00000012097">
    <property type="expression patterns" value="Expressed in lung and 14 other cell types or tissues"/>
</dbReference>
<dbReference type="GeneTree" id="ENSGT01030000235304"/>
<dbReference type="SUPFAM" id="SSF56436">
    <property type="entry name" value="C-type lectin-like"/>
    <property type="match status" value="1"/>
</dbReference>
<dbReference type="InParanoid" id="H9GIG7"/>
<reference evidence="3" key="2">
    <citation type="submission" date="2025-08" db="UniProtKB">
        <authorList>
            <consortium name="Ensembl"/>
        </authorList>
    </citation>
    <scope>IDENTIFICATION</scope>
</reference>
<dbReference type="Gene3D" id="3.10.100.10">
    <property type="entry name" value="Mannose-Binding Protein A, subunit A"/>
    <property type="match status" value="1"/>
</dbReference>
<organism evidence="3 4">
    <name type="scientific">Anolis carolinensis</name>
    <name type="common">Green anole</name>
    <name type="synonym">American chameleon</name>
    <dbReference type="NCBI Taxonomy" id="28377"/>
    <lineage>
        <taxon>Eukaryota</taxon>
        <taxon>Metazoa</taxon>
        <taxon>Chordata</taxon>
        <taxon>Craniata</taxon>
        <taxon>Vertebrata</taxon>
        <taxon>Euteleostomi</taxon>
        <taxon>Lepidosauria</taxon>
        <taxon>Squamata</taxon>
        <taxon>Bifurcata</taxon>
        <taxon>Unidentata</taxon>
        <taxon>Episquamata</taxon>
        <taxon>Toxicofera</taxon>
        <taxon>Iguania</taxon>
        <taxon>Dactyloidae</taxon>
        <taxon>Anolis</taxon>
    </lineage>
</organism>
<reference evidence="3" key="1">
    <citation type="submission" date="2009-12" db="EMBL/GenBank/DDBJ databases">
        <title>The Genome Sequence of Anolis carolinensis (Green Anole Lizard).</title>
        <authorList>
            <consortium name="The Genome Sequencing Platform"/>
            <person name="Di Palma F."/>
            <person name="Alfoldi J."/>
            <person name="Heiman D."/>
            <person name="Young S."/>
            <person name="Grabherr M."/>
            <person name="Johnson J."/>
            <person name="Lander E.S."/>
            <person name="Lindblad-Toh K."/>
        </authorList>
    </citation>
    <scope>NUCLEOTIDE SEQUENCE [LARGE SCALE GENOMIC DNA]</scope>
    <source>
        <strain evidence="3">JBL SC #1</strain>
    </source>
</reference>
<dbReference type="Proteomes" id="UP000001646">
    <property type="component" value="Unplaced"/>
</dbReference>
<keyword evidence="4" id="KW-1185">Reference proteome</keyword>
<evidence type="ECO:0000256" key="2">
    <source>
        <dbReference type="ARBA" id="ARBA00022525"/>
    </source>
</evidence>
<dbReference type="InterPro" id="IPR050828">
    <property type="entry name" value="C-type_lectin/matrix_domain"/>
</dbReference>
<dbReference type="InterPro" id="IPR016186">
    <property type="entry name" value="C-type_lectin-like/link_sf"/>
</dbReference>
<name>H9GIG7_ANOCA</name>
<comment type="subcellular location">
    <subcellularLocation>
        <location evidence="1">Secreted</location>
    </subcellularLocation>
</comment>
<evidence type="ECO:0000256" key="1">
    <source>
        <dbReference type="ARBA" id="ARBA00004613"/>
    </source>
</evidence>
<keyword evidence="2" id="KW-0964">Secreted</keyword>
<accession>H9GIG7</accession>
<proteinExistence type="predicted"/>
<dbReference type="AlphaFoldDB" id="H9GIG7"/>
<dbReference type="GO" id="GO:0005576">
    <property type="term" value="C:extracellular region"/>
    <property type="evidence" value="ECO:0007669"/>
    <property type="project" value="UniProtKB-SubCell"/>
</dbReference>
<dbReference type="PROSITE" id="PS51257">
    <property type="entry name" value="PROKAR_LIPOPROTEIN"/>
    <property type="match status" value="1"/>
</dbReference>
<dbReference type="Ensembl" id="ENSACAT00000012081.3">
    <property type="protein sequence ID" value="ENSACAP00000011837.3"/>
    <property type="gene ID" value="ENSACAG00000012097.3"/>
</dbReference>
<evidence type="ECO:0000313" key="3">
    <source>
        <dbReference type="Ensembl" id="ENSACAP00000011837.3"/>
    </source>
</evidence>
<dbReference type="PANTHER" id="PTHR45710">
    <property type="entry name" value="C-TYPE LECTIN DOMAIN-CONTAINING PROTEIN 180"/>
    <property type="match status" value="1"/>
</dbReference>
<protein>
    <submittedName>
        <fullName evidence="3">Uncharacterized protein</fullName>
    </submittedName>
</protein>
<dbReference type="PANTHER" id="PTHR45710:SF35">
    <property type="entry name" value="C-TYPE LECTIN DOMAIN FAMILY 2 MEMBER D"/>
    <property type="match status" value="1"/>
</dbReference>
<dbReference type="InterPro" id="IPR016187">
    <property type="entry name" value="CTDL_fold"/>
</dbReference>
<sequence length="78" mass="8339">MPTKSSCGICPATTVLSCPSGWVGYEGKCYNFSESEGTWDSSQNNCSASGASLVVIEDQKEMVRGSFRVFSNSKSLTL</sequence>